<dbReference type="EMBL" id="PVQB02000660">
    <property type="protein sequence ID" value="KAF4334612.1"/>
    <property type="molecule type" value="Genomic_DNA"/>
</dbReference>
<evidence type="ECO:0000313" key="1">
    <source>
        <dbReference type="EMBL" id="KAF4334612.1"/>
    </source>
</evidence>
<keyword evidence="2" id="KW-1185">Reference proteome</keyword>
<reference evidence="1" key="2">
    <citation type="submission" date="2020-02" db="EMBL/GenBank/DDBJ databases">
        <title>Identification and distribution of gene clusters putatively required for synthesis of sphingolipid metabolism inhibitors in phylogenetically diverse species of the filamentous fungus Fusarium.</title>
        <authorList>
            <person name="Kim H.-S."/>
            <person name="Busman M."/>
            <person name="Brown D.W."/>
            <person name="Divon H."/>
            <person name="Uhlig S."/>
            <person name="Proctor R.H."/>
        </authorList>
    </citation>
    <scope>NUCLEOTIDE SEQUENCE</scope>
    <source>
        <strain evidence="1">NRRL 25174</strain>
    </source>
</reference>
<dbReference type="AlphaFoldDB" id="A0A9P5AAW6"/>
<organism evidence="1 2">
    <name type="scientific">Fusarium beomiforme</name>
    <dbReference type="NCBI Taxonomy" id="44412"/>
    <lineage>
        <taxon>Eukaryota</taxon>
        <taxon>Fungi</taxon>
        <taxon>Dikarya</taxon>
        <taxon>Ascomycota</taxon>
        <taxon>Pezizomycotina</taxon>
        <taxon>Sordariomycetes</taxon>
        <taxon>Hypocreomycetidae</taxon>
        <taxon>Hypocreales</taxon>
        <taxon>Nectriaceae</taxon>
        <taxon>Fusarium</taxon>
        <taxon>Fusarium burgessii species complex</taxon>
    </lineage>
</organism>
<gene>
    <name evidence="1" type="ORF">FBEOM_11536</name>
</gene>
<dbReference type="Proteomes" id="UP000730481">
    <property type="component" value="Unassembled WGS sequence"/>
</dbReference>
<dbReference type="OrthoDB" id="2947043at2759"/>
<sequence length="143" mass="16253">MTSPTPSPVDWTSSLEEYEKGFESIFIGPPETTKTDLERLFTPSYTSVVDGKSIDFPHFAEHIQHLRQVTTAIKVNVTHFLREGNQLAERHFVTAEFSNKPPSKYEVFLFATVDESGRIERLVETLRQTQGLEEHKDLGSARA</sequence>
<evidence type="ECO:0008006" key="3">
    <source>
        <dbReference type="Google" id="ProtNLM"/>
    </source>
</evidence>
<proteinExistence type="predicted"/>
<accession>A0A9P5AAW6</accession>
<name>A0A9P5AAW6_9HYPO</name>
<evidence type="ECO:0000313" key="2">
    <source>
        <dbReference type="Proteomes" id="UP000730481"/>
    </source>
</evidence>
<reference evidence="1" key="1">
    <citation type="journal article" date="2017" name="Mycologia">
        <title>Fusarium algeriense, sp. nov., a novel toxigenic crown rot pathogen of durum wheat from Algeria is nested in the Fusarium burgessii species complex.</title>
        <authorList>
            <person name="Laraba I."/>
            <person name="Keddad A."/>
            <person name="Boureghda H."/>
            <person name="Abdallah N."/>
            <person name="Vaughan M.M."/>
            <person name="Proctor R.H."/>
            <person name="Busman M."/>
            <person name="O'Donnell K."/>
        </authorList>
    </citation>
    <scope>NUCLEOTIDE SEQUENCE</scope>
    <source>
        <strain evidence="1">NRRL 25174</strain>
    </source>
</reference>
<protein>
    <recommendedName>
        <fullName evidence="3">SnoaL-like domain-containing protein</fullName>
    </recommendedName>
</protein>
<comment type="caution">
    <text evidence="1">The sequence shown here is derived from an EMBL/GenBank/DDBJ whole genome shotgun (WGS) entry which is preliminary data.</text>
</comment>